<dbReference type="Proteomes" id="UP000000719">
    <property type="component" value="Chromosome"/>
</dbReference>
<dbReference type="InterPro" id="IPR000192">
    <property type="entry name" value="Aminotrans_V_dom"/>
</dbReference>
<evidence type="ECO:0000256" key="9">
    <source>
        <dbReference type="RuleBase" id="RU004504"/>
    </source>
</evidence>
<dbReference type="eggNOG" id="COG0075">
    <property type="taxonomic scope" value="Bacteria"/>
</dbReference>
<dbReference type="HOGENOM" id="CLU_027686_1_1_9"/>
<dbReference type="PANTHER" id="PTHR21152:SF40">
    <property type="entry name" value="ALANINE--GLYOXYLATE AMINOTRANSFERASE"/>
    <property type="match status" value="1"/>
</dbReference>
<evidence type="ECO:0000256" key="7">
    <source>
        <dbReference type="PIRSR" id="PIRSR000524-50"/>
    </source>
</evidence>
<evidence type="ECO:0000256" key="2">
    <source>
        <dbReference type="ARBA" id="ARBA00009236"/>
    </source>
</evidence>
<evidence type="ECO:0000259" key="10">
    <source>
        <dbReference type="Pfam" id="PF00266"/>
    </source>
</evidence>
<evidence type="ECO:0000313" key="11">
    <source>
        <dbReference type="EMBL" id="ACL69905.1"/>
    </source>
</evidence>
<comment type="cofactor">
    <cofactor evidence="1 7 9">
        <name>pyridoxal 5'-phosphate</name>
        <dbReference type="ChEBI" id="CHEBI:597326"/>
    </cofactor>
</comment>
<dbReference type="EMBL" id="CP001098">
    <property type="protein sequence ID" value="ACL69905.1"/>
    <property type="molecule type" value="Genomic_DNA"/>
</dbReference>
<sequence>MNEQIRLPGPTPVPPEGLTAQSRQIIGHREDDFSKLLVRVTENLKKVFETKNDVLIFPASGTGGLEIAVVNILSPGDKILSVNNGVFGHRFRNIAKTFGAEIIDLSYPWGQPCNFVEFEQTLKKHPDIKAVLFTHNETSTCVQNNLEKAGQIVKNHNAVLLVDAVSSLGGLPVKCDDWNLDIVVTSSQKALMTPPGLAILSVSPKAWKQIRSSSFPVFYWDLKKAKKYYDERQQTPYTPPVSLLYALDMALKRILREGLDKVYKRHKLLTKALRKGMVKLGFKPFVPWEIASYTVSAFYQPEFVGYSLFKEHLYKKYKIHFANGQGNLKSKIFRIGHMGYVSSNDILKTIEIFGKGLKDFNINTDLDVALSDCKEVLRGVEEYV</sequence>
<name>B8CX86_HALOH</name>
<dbReference type="PANTHER" id="PTHR21152">
    <property type="entry name" value="AMINOTRANSFERASE CLASS V"/>
    <property type="match status" value="1"/>
</dbReference>
<evidence type="ECO:0000256" key="5">
    <source>
        <dbReference type="ARBA" id="ARBA00022898"/>
    </source>
</evidence>
<dbReference type="Gene3D" id="3.90.1150.10">
    <property type="entry name" value="Aspartate Aminotransferase, domain 1"/>
    <property type="match status" value="1"/>
</dbReference>
<dbReference type="STRING" id="373903.Hore_11530"/>
<dbReference type="GO" id="GO:0004069">
    <property type="term" value="F:L-aspartate:2-oxoglutarate aminotransferase activity"/>
    <property type="evidence" value="ECO:0007669"/>
    <property type="project" value="UniProtKB-EC"/>
</dbReference>
<evidence type="ECO:0000256" key="4">
    <source>
        <dbReference type="ARBA" id="ARBA00022679"/>
    </source>
</evidence>
<dbReference type="KEGG" id="hor:Hore_11530"/>
<keyword evidence="3 11" id="KW-0032">Aminotransferase</keyword>
<dbReference type="PROSITE" id="PS00595">
    <property type="entry name" value="AA_TRANSFER_CLASS_5"/>
    <property type="match status" value="1"/>
</dbReference>
<evidence type="ECO:0000256" key="6">
    <source>
        <dbReference type="PIRSR" id="PIRSR000524-1"/>
    </source>
</evidence>
<dbReference type="PIRSF" id="PIRSF000524">
    <property type="entry name" value="SPT"/>
    <property type="match status" value="1"/>
</dbReference>
<dbReference type="GO" id="GO:0008453">
    <property type="term" value="F:alanine-glyoxylate transaminase activity"/>
    <property type="evidence" value="ECO:0007669"/>
    <property type="project" value="TreeGrafter"/>
</dbReference>
<protein>
    <submittedName>
        <fullName evidence="11">L-aspartate aminotransferasephosphoserine aminotransferase</fullName>
        <ecNumber evidence="11">2.6.1.1</ecNumber>
        <ecNumber evidence="11">2.6.1.52</ecNumber>
    </submittedName>
</protein>
<dbReference type="AlphaFoldDB" id="B8CX86"/>
<dbReference type="InterPro" id="IPR015424">
    <property type="entry name" value="PyrdxlP-dep_Trfase"/>
</dbReference>
<dbReference type="InterPro" id="IPR015422">
    <property type="entry name" value="PyrdxlP-dep_Trfase_small"/>
</dbReference>
<feature type="modified residue" description="N6-(pyridoxal phosphate)lysine" evidence="7">
    <location>
        <position position="189"/>
    </location>
</feature>
<proteinExistence type="inferred from homology"/>
<dbReference type="Pfam" id="PF00266">
    <property type="entry name" value="Aminotran_5"/>
    <property type="match status" value="1"/>
</dbReference>
<dbReference type="GO" id="GO:0004760">
    <property type="term" value="F:L-serine-pyruvate transaminase activity"/>
    <property type="evidence" value="ECO:0007669"/>
    <property type="project" value="TreeGrafter"/>
</dbReference>
<dbReference type="InterPro" id="IPR024169">
    <property type="entry name" value="SP_NH2Trfase/AEP_transaminase"/>
</dbReference>
<keyword evidence="4 11" id="KW-0808">Transferase</keyword>
<comment type="similarity">
    <text evidence="2 8">Belongs to the class-V pyridoxal-phosphate-dependent aminotransferase family.</text>
</comment>
<dbReference type="Gene3D" id="3.40.640.10">
    <property type="entry name" value="Type I PLP-dependent aspartate aminotransferase-like (Major domain)"/>
    <property type="match status" value="1"/>
</dbReference>
<feature type="domain" description="Aminotransferase class V" evidence="10">
    <location>
        <begin position="26"/>
        <end position="280"/>
    </location>
</feature>
<dbReference type="EC" id="2.6.1.1" evidence="11"/>
<evidence type="ECO:0000313" key="12">
    <source>
        <dbReference type="Proteomes" id="UP000000719"/>
    </source>
</evidence>
<reference evidence="11 12" key="1">
    <citation type="journal article" date="2009" name="PLoS ONE">
        <title>Genome analysis of the anaerobic thermohalophilic bacterium Halothermothrix orenii.</title>
        <authorList>
            <person name="Mavromatis K."/>
            <person name="Ivanova N."/>
            <person name="Anderson I."/>
            <person name="Lykidis A."/>
            <person name="Hooper S.D."/>
            <person name="Sun H."/>
            <person name="Kunin V."/>
            <person name="Lapidus A."/>
            <person name="Hugenholtz P."/>
            <person name="Patel B."/>
            <person name="Kyrpides N.C."/>
        </authorList>
    </citation>
    <scope>NUCLEOTIDE SEQUENCE [LARGE SCALE GENOMIC DNA]</scope>
    <source>
        <strain evidence="12">H 168 / OCM 544 / DSM 9562</strain>
    </source>
</reference>
<dbReference type="EC" id="2.6.1.52" evidence="11"/>
<keyword evidence="5 7" id="KW-0663">Pyridoxal phosphate</keyword>
<accession>B8CX86</accession>
<feature type="binding site" evidence="6">
    <location>
        <position position="334"/>
    </location>
    <ligand>
        <name>substrate</name>
    </ligand>
</feature>
<dbReference type="FunFam" id="3.40.640.10:FF:000027">
    <property type="entry name" value="Serine--pyruvate aminotransferase, mitochondrial"/>
    <property type="match status" value="1"/>
</dbReference>
<evidence type="ECO:0000256" key="1">
    <source>
        <dbReference type="ARBA" id="ARBA00001933"/>
    </source>
</evidence>
<dbReference type="GO" id="GO:0004648">
    <property type="term" value="F:O-phospho-L-serine:2-oxoglutarate aminotransferase activity"/>
    <property type="evidence" value="ECO:0007669"/>
    <property type="project" value="UniProtKB-EC"/>
</dbReference>
<evidence type="ECO:0000256" key="8">
    <source>
        <dbReference type="RuleBase" id="RU004075"/>
    </source>
</evidence>
<organism evidence="11 12">
    <name type="scientific">Halothermothrix orenii (strain H 168 / OCM 544 / DSM 9562)</name>
    <dbReference type="NCBI Taxonomy" id="373903"/>
    <lineage>
        <taxon>Bacteria</taxon>
        <taxon>Bacillati</taxon>
        <taxon>Bacillota</taxon>
        <taxon>Clostridia</taxon>
        <taxon>Halanaerobiales</taxon>
        <taxon>Halothermotrichaceae</taxon>
        <taxon>Halothermothrix</taxon>
    </lineage>
</organism>
<dbReference type="GO" id="GO:0019265">
    <property type="term" value="P:glycine biosynthetic process, by transamination of glyoxylate"/>
    <property type="evidence" value="ECO:0007669"/>
    <property type="project" value="TreeGrafter"/>
</dbReference>
<evidence type="ECO:0000256" key="3">
    <source>
        <dbReference type="ARBA" id="ARBA00022576"/>
    </source>
</evidence>
<dbReference type="RefSeq" id="WP_012636090.1">
    <property type="nucleotide sequence ID" value="NC_011899.1"/>
</dbReference>
<keyword evidence="12" id="KW-1185">Reference proteome</keyword>
<dbReference type="SUPFAM" id="SSF53383">
    <property type="entry name" value="PLP-dependent transferases"/>
    <property type="match status" value="1"/>
</dbReference>
<dbReference type="InterPro" id="IPR015421">
    <property type="entry name" value="PyrdxlP-dep_Trfase_major"/>
</dbReference>
<dbReference type="InterPro" id="IPR020578">
    <property type="entry name" value="Aminotrans_V_PyrdxlP_BS"/>
</dbReference>
<gene>
    <name evidence="11" type="ordered locus">Hore_11530</name>
</gene>
<dbReference type="OrthoDB" id="389074at2"/>